<accession>A0AAD7I8P4</accession>
<protein>
    <submittedName>
        <fullName evidence="1">Uncharacterized protein</fullName>
    </submittedName>
</protein>
<sequence length="51" mass="6385">MKLENFRLRLRLSEIETQLLKIDDEVHPWRAKNSRLKKERQRRLLEERTVI</sequence>
<evidence type="ECO:0000313" key="2">
    <source>
        <dbReference type="Proteomes" id="UP001215280"/>
    </source>
</evidence>
<proteinExistence type="predicted"/>
<name>A0AAD7I8P4_9AGAR</name>
<organism evidence="1 2">
    <name type="scientific">Mycena maculata</name>
    <dbReference type="NCBI Taxonomy" id="230809"/>
    <lineage>
        <taxon>Eukaryota</taxon>
        <taxon>Fungi</taxon>
        <taxon>Dikarya</taxon>
        <taxon>Basidiomycota</taxon>
        <taxon>Agaricomycotina</taxon>
        <taxon>Agaricomycetes</taxon>
        <taxon>Agaricomycetidae</taxon>
        <taxon>Agaricales</taxon>
        <taxon>Marasmiineae</taxon>
        <taxon>Mycenaceae</taxon>
        <taxon>Mycena</taxon>
    </lineage>
</organism>
<dbReference type="EMBL" id="JARJLG010000148">
    <property type="protein sequence ID" value="KAJ7736543.1"/>
    <property type="molecule type" value="Genomic_DNA"/>
</dbReference>
<dbReference type="Proteomes" id="UP001215280">
    <property type="component" value="Unassembled WGS sequence"/>
</dbReference>
<dbReference type="AlphaFoldDB" id="A0AAD7I8P4"/>
<comment type="caution">
    <text evidence="1">The sequence shown here is derived from an EMBL/GenBank/DDBJ whole genome shotgun (WGS) entry which is preliminary data.</text>
</comment>
<gene>
    <name evidence="1" type="ORF">DFH07DRAFT_893198</name>
</gene>
<reference evidence="1" key="1">
    <citation type="submission" date="2023-03" db="EMBL/GenBank/DDBJ databases">
        <title>Massive genome expansion in bonnet fungi (Mycena s.s.) driven by repeated elements and novel gene families across ecological guilds.</title>
        <authorList>
            <consortium name="Lawrence Berkeley National Laboratory"/>
            <person name="Harder C.B."/>
            <person name="Miyauchi S."/>
            <person name="Viragh M."/>
            <person name="Kuo A."/>
            <person name="Thoen E."/>
            <person name="Andreopoulos B."/>
            <person name="Lu D."/>
            <person name="Skrede I."/>
            <person name="Drula E."/>
            <person name="Henrissat B."/>
            <person name="Morin E."/>
            <person name="Kohler A."/>
            <person name="Barry K."/>
            <person name="LaButti K."/>
            <person name="Morin E."/>
            <person name="Salamov A."/>
            <person name="Lipzen A."/>
            <person name="Mereny Z."/>
            <person name="Hegedus B."/>
            <person name="Baldrian P."/>
            <person name="Stursova M."/>
            <person name="Weitz H."/>
            <person name="Taylor A."/>
            <person name="Grigoriev I.V."/>
            <person name="Nagy L.G."/>
            <person name="Martin F."/>
            <person name="Kauserud H."/>
        </authorList>
    </citation>
    <scope>NUCLEOTIDE SEQUENCE</scope>
    <source>
        <strain evidence="1">CBHHK188m</strain>
    </source>
</reference>
<evidence type="ECO:0000313" key="1">
    <source>
        <dbReference type="EMBL" id="KAJ7736543.1"/>
    </source>
</evidence>
<keyword evidence="2" id="KW-1185">Reference proteome</keyword>